<dbReference type="Pfam" id="PF13443">
    <property type="entry name" value="HTH_26"/>
    <property type="match status" value="1"/>
</dbReference>
<dbReference type="RefSeq" id="WP_049681891.1">
    <property type="nucleotide sequence ID" value="NZ_LFZW01000001.1"/>
</dbReference>
<dbReference type="STRING" id="1679170.AC625_14340"/>
<gene>
    <name evidence="2" type="ORF">AC625_14340</name>
</gene>
<sequence>MFTYAPLMATIHRKGMKKTDLVNNGVLTSATLAKIGKDELVAMSVLDKICNELECRIEEVVEHVKDDSEPTE</sequence>
<accession>A0A0K9GWB5</accession>
<protein>
    <submittedName>
        <fullName evidence="2">XRE family transcriptional regulator</fullName>
    </submittedName>
</protein>
<organism evidence="2 3">
    <name type="scientific">Peribacillus loiseleuriae</name>
    <dbReference type="NCBI Taxonomy" id="1679170"/>
    <lineage>
        <taxon>Bacteria</taxon>
        <taxon>Bacillati</taxon>
        <taxon>Bacillota</taxon>
        <taxon>Bacilli</taxon>
        <taxon>Bacillales</taxon>
        <taxon>Bacillaceae</taxon>
        <taxon>Peribacillus</taxon>
    </lineage>
</organism>
<keyword evidence="3" id="KW-1185">Reference proteome</keyword>
<reference evidence="3" key="1">
    <citation type="submission" date="2015-07" db="EMBL/GenBank/DDBJ databases">
        <title>Genome sequencing project for genomic taxonomy and phylogenomics of Bacillus-like bacteria.</title>
        <authorList>
            <person name="Liu B."/>
            <person name="Wang J."/>
            <person name="Zhu Y."/>
            <person name="Liu G."/>
            <person name="Chen Q."/>
            <person name="Chen Z."/>
            <person name="Lan J."/>
            <person name="Che J."/>
            <person name="Ge C."/>
            <person name="Shi H."/>
            <person name="Pan Z."/>
            <person name="Liu X."/>
        </authorList>
    </citation>
    <scope>NUCLEOTIDE SEQUENCE [LARGE SCALE GENOMIC DNA]</scope>
    <source>
        <strain evidence="3">FJAT-27997</strain>
    </source>
</reference>
<proteinExistence type="predicted"/>
<evidence type="ECO:0000313" key="2">
    <source>
        <dbReference type="EMBL" id="KMY50537.1"/>
    </source>
</evidence>
<evidence type="ECO:0000259" key="1">
    <source>
        <dbReference type="Pfam" id="PF13443"/>
    </source>
</evidence>
<comment type="caution">
    <text evidence="2">The sequence shown here is derived from an EMBL/GenBank/DDBJ whole genome shotgun (WGS) entry which is preliminary data.</text>
</comment>
<dbReference type="AlphaFoldDB" id="A0A0K9GWB5"/>
<evidence type="ECO:0000313" key="3">
    <source>
        <dbReference type="Proteomes" id="UP000037146"/>
    </source>
</evidence>
<dbReference type="PATRIC" id="fig|1679170.3.peg.3272"/>
<dbReference type="Proteomes" id="UP000037146">
    <property type="component" value="Unassembled WGS sequence"/>
</dbReference>
<feature type="domain" description="HTH cro/C1-type" evidence="1">
    <location>
        <begin position="11"/>
        <end position="66"/>
    </location>
</feature>
<dbReference type="InterPro" id="IPR001387">
    <property type="entry name" value="Cro/C1-type_HTH"/>
</dbReference>
<name>A0A0K9GWB5_9BACI</name>
<dbReference type="EMBL" id="LFZW01000001">
    <property type="protein sequence ID" value="KMY50537.1"/>
    <property type="molecule type" value="Genomic_DNA"/>
</dbReference>